<dbReference type="PROSITE" id="PS50012">
    <property type="entry name" value="RCC1_3"/>
    <property type="match status" value="4"/>
</dbReference>
<dbReference type="PROSITE" id="PS00625">
    <property type="entry name" value="RCC1_1"/>
    <property type="match status" value="1"/>
</dbReference>
<dbReference type="PROSITE" id="PS00626">
    <property type="entry name" value="RCC1_2"/>
    <property type="match status" value="2"/>
</dbReference>
<feature type="repeat" description="RCC1" evidence="3">
    <location>
        <begin position="215"/>
        <end position="271"/>
    </location>
</feature>
<dbReference type="AlphaFoldDB" id="A0AAN6WFC0"/>
<feature type="region of interest" description="Disordered" evidence="4">
    <location>
        <begin position="1"/>
        <end position="43"/>
    </location>
</feature>
<evidence type="ECO:0000256" key="2">
    <source>
        <dbReference type="ARBA" id="ARBA00022737"/>
    </source>
</evidence>
<dbReference type="SUPFAM" id="SSF50985">
    <property type="entry name" value="RCC1/BLIP-II"/>
    <property type="match status" value="1"/>
</dbReference>
<dbReference type="InterPro" id="IPR000408">
    <property type="entry name" value="Reg_chr_condens"/>
</dbReference>
<dbReference type="PANTHER" id="PTHR45982">
    <property type="entry name" value="REGULATOR OF CHROMOSOME CONDENSATION"/>
    <property type="match status" value="1"/>
</dbReference>
<evidence type="ECO:0000256" key="4">
    <source>
        <dbReference type="SAM" id="MobiDB-lite"/>
    </source>
</evidence>
<dbReference type="PRINTS" id="PR00633">
    <property type="entry name" value="RCCNDNSATION"/>
</dbReference>
<evidence type="ECO:0000313" key="7">
    <source>
        <dbReference type="Proteomes" id="UP001302321"/>
    </source>
</evidence>
<evidence type="ECO:0000313" key="6">
    <source>
        <dbReference type="EMBL" id="KAK4179502.1"/>
    </source>
</evidence>
<feature type="repeat" description="RCC1" evidence="3">
    <location>
        <begin position="329"/>
        <end position="393"/>
    </location>
</feature>
<feature type="repeat" description="RCC1" evidence="3">
    <location>
        <begin position="46"/>
        <end position="119"/>
    </location>
</feature>
<reference evidence="6" key="1">
    <citation type="journal article" date="2023" name="Mol. Phylogenet. Evol.">
        <title>Genome-scale phylogeny and comparative genomics of the fungal order Sordariales.</title>
        <authorList>
            <person name="Hensen N."/>
            <person name="Bonometti L."/>
            <person name="Westerberg I."/>
            <person name="Brannstrom I.O."/>
            <person name="Guillou S."/>
            <person name="Cros-Aarteil S."/>
            <person name="Calhoun S."/>
            <person name="Haridas S."/>
            <person name="Kuo A."/>
            <person name="Mondo S."/>
            <person name="Pangilinan J."/>
            <person name="Riley R."/>
            <person name="LaButti K."/>
            <person name="Andreopoulos B."/>
            <person name="Lipzen A."/>
            <person name="Chen C."/>
            <person name="Yan M."/>
            <person name="Daum C."/>
            <person name="Ng V."/>
            <person name="Clum A."/>
            <person name="Steindorff A."/>
            <person name="Ohm R.A."/>
            <person name="Martin F."/>
            <person name="Silar P."/>
            <person name="Natvig D.O."/>
            <person name="Lalanne C."/>
            <person name="Gautier V."/>
            <person name="Ament-Velasquez S.L."/>
            <person name="Kruys A."/>
            <person name="Hutchinson M.I."/>
            <person name="Powell A.J."/>
            <person name="Barry K."/>
            <person name="Miller A.N."/>
            <person name="Grigoriev I.V."/>
            <person name="Debuchy R."/>
            <person name="Gladieux P."/>
            <person name="Hiltunen Thoren M."/>
            <person name="Johannesson H."/>
        </authorList>
    </citation>
    <scope>NUCLEOTIDE SEQUENCE</scope>
    <source>
        <strain evidence="6">CBS 892.96</strain>
    </source>
</reference>
<dbReference type="InterPro" id="IPR058923">
    <property type="entry name" value="RCC1-like_dom"/>
</dbReference>
<dbReference type="InterPro" id="IPR009091">
    <property type="entry name" value="RCC1/BLIP-II"/>
</dbReference>
<keyword evidence="7" id="KW-1185">Reference proteome</keyword>
<dbReference type="EMBL" id="MU866115">
    <property type="protein sequence ID" value="KAK4179502.1"/>
    <property type="molecule type" value="Genomic_DNA"/>
</dbReference>
<dbReference type="InterPro" id="IPR051553">
    <property type="entry name" value="Ran_GTPase-activating"/>
</dbReference>
<dbReference type="Gene3D" id="2.130.10.30">
    <property type="entry name" value="Regulator of chromosome condensation 1/beta-lactamase-inhibitor protein II"/>
    <property type="match status" value="1"/>
</dbReference>
<feature type="repeat" description="RCC1" evidence="3">
    <location>
        <begin position="272"/>
        <end position="328"/>
    </location>
</feature>
<dbReference type="GO" id="GO:0005737">
    <property type="term" value="C:cytoplasm"/>
    <property type="evidence" value="ECO:0007669"/>
    <property type="project" value="TreeGrafter"/>
</dbReference>
<name>A0AAN6WFC0_9PEZI</name>
<gene>
    <name evidence="6" type="ORF">QBC36DRAFT_72419</name>
</gene>
<accession>A0AAN6WFC0</accession>
<dbReference type="GO" id="GO:0005085">
    <property type="term" value="F:guanyl-nucleotide exchange factor activity"/>
    <property type="evidence" value="ECO:0007669"/>
    <property type="project" value="TreeGrafter"/>
</dbReference>
<proteinExistence type="predicted"/>
<protein>
    <submittedName>
        <fullName evidence="6">Regulator of chromosome condensation 1/beta-lactamase-inhibitor protein II</fullName>
    </submittedName>
</protein>
<evidence type="ECO:0000256" key="1">
    <source>
        <dbReference type="ARBA" id="ARBA00022658"/>
    </source>
</evidence>
<reference evidence="6" key="2">
    <citation type="submission" date="2023-05" db="EMBL/GenBank/DDBJ databases">
        <authorList>
            <consortium name="Lawrence Berkeley National Laboratory"/>
            <person name="Steindorff A."/>
            <person name="Hensen N."/>
            <person name="Bonometti L."/>
            <person name="Westerberg I."/>
            <person name="Brannstrom I.O."/>
            <person name="Guillou S."/>
            <person name="Cros-Aarteil S."/>
            <person name="Calhoun S."/>
            <person name="Haridas S."/>
            <person name="Kuo A."/>
            <person name="Mondo S."/>
            <person name="Pangilinan J."/>
            <person name="Riley R."/>
            <person name="Labutti K."/>
            <person name="Andreopoulos B."/>
            <person name="Lipzen A."/>
            <person name="Chen C."/>
            <person name="Yanf M."/>
            <person name="Daum C."/>
            <person name="Ng V."/>
            <person name="Clum A."/>
            <person name="Ohm R."/>
            <person name="Martin F."/>
            <person name="Silar P."/>
            <person name="Natvig D."/>
            <person name="Lalanne C."/>
            <person name="Gautier V."/>
            <person name="Ament-Velasquez S.L."/>
            <person name="Kruys A."/>
            <person name="Hutchinson M.I."/>
            <person name="Powell A.J."/>
            <person name="Barry K."/>
            <person name="Miller A.N."/>
            <person name="Grigoriev I.V."/>
            <person name="Debuchy R."/>
            <person name="Gladieux P."/>
            <person name="Thoren M.H."/>
            <person name="Johannesson H."/>
        </authorList>
    </citation>
    <scope>NUCLEOTIDE SEQUENCE</scope>
    <source>
        <strain evidence="6">CBS 892.96</strain>
    </source>
</reference>
<comment type="caution">
    <text evidence="6">The sequence shown here is derived from an EMBL/GenBank/DDBJ whole genome shotgun (WGS) entry which is preliminary data.</text>
</comment>
<dbReference type="Pfam" id="PF25390">
    <property type="entry name" value="WD40_RLD"/>
    <property type="match status" value="1"/>
</dbReference>
<keyword evidence="1" id="KW-0344">Guanine-nucleotide releasing factor</keyword>
<organism evidence="6 7">
    <name type="scientific">Triangularia setosa</name>
    <dbReference type="NCBI Taxonomy" id="2587417"/>
    <lineage>
        <taxon>Eukaryota</taxon>
        <taxon>Fungi</taxon>
        <taxon>Dikarya</taxon>
        <taxon>Ascomycota</taxon>
        <taxon>Pezizomycotina</taxon>
        <taxon>Sordariomycetes</taxon>
        <taxon>Sordariomycetidae</taxon>
        <taxon>Sordariales</taxon>
        <taxon>Podosporaceae</taxon>
        <taxon>Triangularia</taxon>
    </lineage>
</organism>
<sequence>MMDLDTLPRRSSRKRSIPQAVPANTSRPAKKPKTQAHQDDTPTPYLRIYCLGNNDNAELGLGAQHGIDDVKVPTLNPYLSYPSSPPPASKSRKAPETIIKSKVTQLAVGGMHCAALTSTNEILTWGVNDNGALGRDTSSARLEELIQCLTLQDDGDHHHHQAAKDGNLDLNILEACPGPVIFFDSNNTPTPKNKIPKWKQISACDSATFVLSTTGQVYGWGCTRSSQGISLWSSSNPCVVEIQRTPVHIPLDDKIIKISARGNHVLALTENGQVYTWGAGCEQGQLGRRLPKRGNKELGCAVTPRKIKLKNVIDIATGPDHSFAVGGDGEVWGWGLDNYAQTGVIRRDRGEEGGLFVEEPTRMRSLEEILEGRRTKIKILTGGNSHSLCLLEDGSLWSWGRVDNCATGVDLEGLRRRGDDDDDEWEEKWVVKDGRGRARILLRPVKILPREGGEDGDDVRIKWVEAGAEHGVAVDEKARVITWGFNASHQTGHKGEEVKIPKMIVMKGALEGVEFSWAGAGGHFTILGEEVGL</sequence>
<evidence type="ECO:0000256" key="3">
    <source>
        <dbReference type="PROSITE-ProRule" id="PRU00235"/>
    </source>
</evidence>
<feature type="domain" description="RCC1-like" evidence="5">
    <location>
        <begin position="48"/>
        <end position="526"/>
    </location>
</feature>
<keyword evidence="2" id="KW-0677">Repeat</keyword>
<evidence type="ECO:0000259" key="5">
    <source>
        <dbReference type="Pfam" id="PF25390"/>
    </source>
</evidence>
<dbReference type="PANTHER" id="PTHR45982:SF1">
    <property type="entry name" value="REGULATOR OF CHROMOSOME CONDENSATION"/>
    <property type="match status" value="1"/>
</dbReference>
<dbReference type="Proteomes" id="UP001302321">
    <property type="component" value="Unassembled WGS sequence"/>
</dbReference>